<dbReference type="InterPro" id="IPR032799">
    <property type="entry name" value="TAXi_C"/>
</dbReference>
<feature type="domain" description="Peptidase A1" evidence="3">
    <location>
        <begin position="53"/>
        <end position="384"/>
    </location>
</feature>
<evidence type="ECO:0000256" key="2">
    <source>
        <dbReference type="SAM" id="SignalP"/>
    </source>
</evidence>
<dbReference type="InterPro" id="IPR021109">
    <property type="entry name" value="Peptidase_aspartic_dom_sf"/>
</dbReference>
<evidence type="ECO:0000313" key="5">
    <source>
        <dbReference type="Proteomes" id="UP000250235"/>
    </source>
</evidence>
<dbReference type="SUPFAM" id="SSF50630">
    <property type="entry name" value="Acid proteases"/>
    <property type="match status" value="1"/>
</dbReference>
<dbReference type="GO" id="GO:0006508">
    <property type="term" value="P:proteolysis"/>
    <property type="evidence" value="ECO:0007669"/>
    <property type="project" value="UniProtKB-KW"/>
</dbReference>
<name>A0A2Z7AD43_9LAMI</name>
<dbReference type="PANTHER" id="PTHR13683:SF798">
    <property type="entry name" value="ASPARTYL PROTEASE AED3-LIKE"/>
    <property type="match status" value="1"/>
</dbReference>
<dbReference type="Pfam" id="PF14541">
    <property type="entry name" value="TAXi_C"/>
    <property type="match status" value="1"/>
</dbReference>
<dbReference type="PANTHER" id="PTHR13683">
    <property type="entry name" value="ASPARTYL PROTEASES"/>
    <property type="match status" value="1"/>
</dbReference>
<dbReference type="OrthoDB" id="2747330at2759"/>
<comment type="similarity">
    <text evidence="1">Belongs to the peptidase A1 family.</text>
</comment>
<dbReference type="Pfam" id="PF14543">
    <property type="entry name" value="TAXi_N"/>
    <property type="match status" value="1"/>
</dbReference>
<accession>A0A2Z7AD43</accession>
<evidence type="ECO:0000313" key="4">
    <source>
        <dbReference type="EMBL" id="KZV19566.1"/>
    </source>
</evidence>
<evidence type="ECO:0000256" key="1">
    <source>
        <dbReference type="ARBA" id="ARBA00007447"/>
    </source>
</evidence>
<dbReference type="Gene3D" id="2.40.70.10">
    <property type="entry name" value="Acid Proteases"/>
    <property type="match status" value="2"/>
</dbReference>
<keyword evidence="4" id="KW-0378">Hydrolase</keyword>
<dbReference type="AlphaFoldDB" id="A0A2Z7AD43"/>
<evidence type="ECO:0000259" key="3">
    <source>
        <dbReference type="PROSITE" id="PS51767"/>
    </source>
</evidence>
<sequence length="389" mass="41298">MRIPLFPLPLLFLISVAHGVSDREQDSTLQIIHSLAAARPIIPIAWGSQVGAYVVKVNVGTPTQPLLMAVGTSSDASLVPCDKCSGCSSTTFDSTKSSTFNTIACGSPQCSQVLNPTCGRIGCGFSQIYGNSNVTANLAGDTLTLADNPIPGFTFGCVRSTTGTSLPAQGLLGLGRGPLSLISQTPTVYQSTFSYCLPTYKSSGFTGSLKLGPKFQPVHIKSTPLLKSHRRPSLYYVNLIAIRVGINIVNIPPSAFAFNPDTGAGTIFDTGVQFTTLVKPAYVPVRDEFRRRMGNATVSSLGGFDTCYTVPVTIPSITFMFTGMNVTLPPDNFLIRSTYGSTTCLAMAAESDGGVNSVLNVIGSFQQQNHRILIEESKSRLSVAREPCS</sequence>
<keyword evidence="4" id="KW-0645">Protease</keyword>
<organism evidence="4 5">
    <name type="scientific">Dorcoceras hygrometricum</name>
    <dbReference type="NCBI Taxonomy" id="472368"/>
    <lineage>
        <taxon>Eukaryota</taxon>
        <taxon>Viridiplantae</taxon>
        <taxon>Streptophyta</taxon>
        <taxon>Embryophyta</taxon>
        <taxon>Tracheophyta</taxon>
        <taxon>Spermatophyta</taxon>
        <taxon>Magnoliopsida</taxon>
        <taxon>eudicotyledons</taxon>
        <taxon>Gunneridae</taxon>
        <taxon>Pentapetalae</taxon>
        <taxon>asterids</taxon>
        <taxon>lamiids</taxon>
        <taxon>Lamiales</taxon>
        <taxon>Gesneriaceae</taxon>
        <taxon>Didymocarpoideae</taxon>
        <taxon>Trichosporeae</taxon>
        <taxon>Loxocarpinae</taxon>
        <taxon>Dorcoceras</taxon>
    </lineage>
</organism>
<dbReference type="PROSITE" id="PS51767">
    <property type="entry name" value="PEPTIDASE_A1"/>
    <property type="match status" value="1"/>
</dbReference>
<proteinExistence type="inferred from homology"/>
<dbReference type="Proteomes" id="UP000250235">
    <property type="component" value="Unassembled WGS sequence"/>
</dbReference>
<gene>
    <name evidence="4" type="ORF">F511_13452</name>
</gene>
<protein>
    <submittedName>
        <fullName evidence="4">Protein ASPARTIC PROTEASE IN GUARD cell 2</fullName>
    </submittedName>
</protein>
<dbReference type="GO" id="GO:0004190">
    <property type="term" value="F:aspartic-type endopeptidase activity"/>
    <property type="evidence" value="ECO:0007669"/>
    <property type="project" value="InterPro"/>
</dbReference>
<feature type="signal peptide" evidence="2">
    <location>
        <begin position="1"/>
        <end position="19"/>
    </location>
</feature>
<dbReference type="EMBL" id="KV016671">
    <property type="protein sequence ID" value="KZV19566.1"/>
    <property type="molecule type" value="Genomic_DNA"/>
</dbReference>
<dbReference type="InterPro" id="IPR033121">
    <property type="entry name" value="PEPTIDASE_A1"/>
</dbReference>
<feature type="chain" id="PRO_5016433154" evidence="2">
    <location>
        <begin position="20"/>
        <end position="389"/>
    </location>
</feature>
<keyword evidence="5" id="KW-1185">Reference proteome</keyword>
<reference evidence="4 5" key="1">
    <citation type="journal article" date="2015" name="Proc. Natl. Acad. Sci. U.S.A.">
        <title>The resurrection genome of Boea hygrometrica: A blueprint for survival of dehydration.</title>
        <authorList>
            <person name="Xiao L."/>
            <person name="Yang G."/>
            <person name="Zhang L."/>
            <person name="Yang X."/>
            <person name="Zhao S."/>
            <person name="Ji Z."/>
            <person name="Zhou Q."/>
            <person name="Hu M."/>
            <person name="Wang Y."/>
            <person name="Chen M."/>
            <person name="Xu Y."/>
            <person name="Jin H."/>
            <person name="Xiao X."/>
            <person name="Hu G."/>
            <person name="Bao F."/>
            <person name="Hu Y."/>
            <person name="Wan P."/>
            <person name="Li L."/>
            <person name="Deng X."/>
            <person name="Kuang T."/>
            <person name="Xiang C."/>
            <person name="Zhu J.K."/>
            <person name="Oliver M.J."/>
            <person name="He Y."/>
        </authorList>
    </citation>
    <scope>NUCLEOTIDE SEQUENCE [LARGE SCALE GENOMIC DNA]</scope>
    <source>
        <strain evidence="5">cv. XS01</strain>
    </source>
</reference>
<dbReference type="InterPro" id="IPR001461">
    <property type="entry name" value="Aspartic_peptidase_A1"/>
</dbReference>
<dbReference type="InterPro" id="IPR032861">
    <property type="entry name" value="TAXi_N"/>
</dbReference>
<keyword evidence="2" id="KW-0732">Signal</keyword>